<evidence type="ECO:0000256" key="3">
    <source>
        <dbReference type="ARBA" id="ARBA00022475"/>
    </source>
</evidence>
<evidence type="ECO:0000256" key="4">
    <source>
        <dbReference type="ARBA" id="ARBA00022692"/>
    </source>
</evidence>
<reference evidence="11 12" key="1">
    <citation type="submission" date="2019-09" db="EMBL/GenBank/DDBJ databases">
        <title>Segnochrobactrum spirostomi gen. nov., sp. nov., isolated from the ciliate Spirostomum cf. yagiui and description of a novel family, Segnochrobactraceae fam. nov. within the order Rhizobiales of the class Alphaproteobacteria.</title>
        <authorList>
            <person name="Akter S."/>
            <person name="Shazib S.U.A."/>
            <person name="Shin M.K."/>
        </authorList>
    </citation>
    <scope>NUCLEOTIDE SEQUENCE [LARGE SCALE GENOMIC DNA]</scope>
    <source>
        <strain evidence="11 12">Sp-1</strain>
    </source>
</reference>
<keyword evidence="7 9" id="KW-1133">Transmembrane helix</keyword>
<proteinExistence type="predicted"/>
<dbReference type="SMART" id="SM00382">
    <property type="entry name" value="AAA"/>
    <property type="match status" value="1"/>
</dbReference>
<dbReference type="GO" id="GO:0015808">
    <property type="term" value="P:L-alanine transport"/>
    <property type="evidence" value="ECO:0007669"/>
    <property type="project" value="TreeGrafter"/>
</dbReference>
<keyword evidence="4 9" id="KW-0812">Transmembrane</keyword>
<dbReference type="GO" id="GO:0015192">
    <property type="term" value="F:L-phenylalanine transmembrane transporter activity"/>
    <property type="evidence" value="ECO:0007669"/>
    <property type="project" value="TreeGrafter"/>
</dbReference>
<comment type="caution">
    <text evidence="11">The sequence shown here is derived from an EMBL/GenBank/DDBJ whole genome shotgun (WGS) entry which is preliminary data.</text>
</comment>
<evidence type="ECO:0000256" key="7">
    <source>
        <dbReference type="ARBA" id="ARBA00022989"/>
    </source>
</evidence>
<organism evidence="11 12">
    <name type="scientific">Segnochrobactrum spirostomi</name>
    <dbReference type="NCBI Taxonomy" id="2608987"/>
    <lineage>
        <taxon>Bacteria</taxon>
        <taxon>Pseudomonadati</taxon>
        <taxon>Pseudomonadota</taxon>
        <taxon>Alphaproteobacteria</taxon>
        <taxon>Hyphomicrobiales</taxon>
        <taxon>Segnochrobactraceae</taxon>
        <taxon>Segnochrobactrum</taxon>
    </lineage>
</organism>
<dbReference type="InterPro" id="IPR051120">
    <property type="entry name" value="ABC_AA/LPS_Transport"/>
</dbReference>
<dbReference type="CDD" id="cd06581">
    <property type="entry name" value="TM_PBP1_LivM_like"/>
    <property type="match status" value="1"/>
</dbReference>
<dbReference type="GO" id="GO:0042941">
    <property type="term" value="P:D-alanine transmembrane transport"/>
    <property type="evidence" value="ECO:0007669"/>
    <property type="project" value="TreeGrafter"/>
</dbReference>
<dbReference type="GO" id="GO:1903805">
    <property type="term" value="P:L-valine import across plasma membrane"/>
    <property type="evidence" value="ECO:0007669"/>
    <property type="project" value="TreeGrafter"/>
</dbReference>
<dbReference type="InterPro" id="IPR032823">
    <property type="entry name" value="BCA_ABC_TP_C"/>
</dbReference>
<dbReference type="GO" id="GO:0005304">
    <property type="term" value="F:L-valine transmembrane transporter activity"/>
    <property type="evidence" value="ECO:0007669"/>
    <property type="project" value="TreeGrafter"/>
</dbReference>
<dbReference type="GO" id="GO:0016887">
    <property type="term" value="F:ATP hydrolysis activity"/>
    <property type="evidence" value="ECO:0007669"/>
    <property type="project" value="InterPro"/>
</dbReference>
<dbReference type="Pfam" id="PF12399">
    <property type="entry name" value="BCA_ABC_TP_C"/>
    <property type="match status" value="1"/>
</dbReference>
<feature type="transmembrane region" description="Helical" evidence="9">
    <location>
        <begin position="215"/>
        <end position="237"/>
    </location>
</feature>
<name>A0A6A7YAY8_9HYPH</name>
<feature type="domain" description="ABC transporter" evidence="10">
    <location>
        <begin position="354"/>
        <end position="587"/>
    </location>
</feature>
<keyword evidence="5" id="KW-0547">Nucleotide-binding</keyword>
<feature type="transmembrane region" description="Helical" evidence="9">
    <location>
        <begin position="33"/>
        <end position="50"/>
    </location>
</feature>
<sequence length="597" mass="62282">MKVALVDAAVMAAVVVGAALLFATLGSAGMQRVATHAALLLVAVVSLQVFSGNTGIVSFGHAGIAGIGAYVIGVLTMPAAMQATALRDLPAILAGYQLSLGTALLVAAVIAVVLGLLTGVILMRLSGSSASIATLALLVIVITVLVGAREITRGSQPFYGVPRGVGLWTAAIAAAIAVAVARLYRDTRIGRETRAVADDPVGAAAIGIDRRRGVLVSWTLSLVGAMVAGGLTAQYIGAFKPQDFYFDLSFEILAMLIVGGLSSSFGALTGVVSTTLLIEIARRFEEGGSFFGIDVPPVFGLTEAALALAMLLVIWRRPEGLSGGLEFNLLRRFGRPAPLPAAAEPAEKPISATLRTEHVTKRYAGVVAVSDVTVSLPTGQVTGIIGPNGAGKTTLINLIAGQAVPSEGGVFVGDTALTGHPAFRVARAGIARTFQNIRIFPHMTVLENVMIAAERVESNAVAAEEAARRELIRLNLEGRETRLAGTLPYGERRRLEIARALVMRPSFLLLDEPAAGMNPVETDALMAILAAVKRTRGLAIVLIEHDLSLVMRLCDRVVVLDHGQRIADGSPADVRADPAVIEAYLGSRTSERALAKI</sequence>
<dbReference type="SUPFAM" id="SSF52540">
    <property type="entry name" value="P-loop containing nucleoside triphosphate hydrolases"/>
    <property type="match status" value="1"/>
</dbReference>
<evidence type="ECO:0000313" key="11">
    <source>
        <dbReference type="EMBL" id="MQT15158.1"/>
    </source>
</evidence>
<dbReference type="PANTHER" id="PTHR45772">
    <property type="entry name" value="CONSERVED COMPONENT OF ABC TRANSPORTER FOR NATURAL AMINO ACIDS-RELATED"/>
    <property type="match status" value="1"/>
</dbReference>
<keyword evidence="8 9" id="KW-0472">Membrane</keyword>
<feature type="transmembrane region" description="Helical" evidence="9">
    <location>
        <begin position="130"/>
        <end position="147"/>
    </location>
</feature>
<dbReference type="GO" id="GO:1903806">
    <property type="term" value="P:L-isoleucine import across plasma membrane"/>
    <property type="evidence" value="ECO:0007669"/>
    <property type="project" value="TreeGrafter"/>
</dbReference>
<dbReference type="Pfam" id="PF00005">
    <property type="entry name" value="ABC_tran"/>
    <property type="match status" value="1"/>
</dbReference>
<dbReference type="CDD" id="cd03219">
    <property type="entry name" value="ABC_Mj1267_LivG_branched"/>
    <property type="match status" value="1"/>
</dbReference>
<evidence type="ECO:0000256" key="1">
    <source>
        <dbReference type="ARBA" id="ARBA00004651"/>
    </source>
</evidence>
<dbReference type="EMBL" id="VWNA01000003">
    <property type="protein sequence ID" value="MQT15158.1"/>
    <property type="molecule type" value="Genomic_DNA"/>
</dbReference>
<keyword evidence="6 11" id="KW-0067">ATP-binding</keyword>
<feature type="transmembrane region" description="Helical" evidence="9">
    <location>
        <begin position="62"/>
        <end position="81"/>
    </location>
</feature>
<keyword evidence="2" id="KW-0813">Transport</keyword>
<dbReference type="PANTHER" id="PTHR45772:SF7">
    <property type="entry name" value="AMINO ACID ABC TRANSPORTER ATP-BINDING PROTEIN"/>
    <property type="match status" value="1"/>
</dbReference>
<dbReference type="InterPro" id="IPR027417">
    <property type="entry name" value="P-loop_NTPase"/>
</dbReference>
<gene>
    <name evidence="11" type="ORF">F0357_21355</name>
</gene>
<dbReference type="AlphaFoldDB" id="A0A6A7YAY8"/>
<evidence type="ECO:0000256" key="5">
    <source>
        <dbReference type="ARBA" id="ARBA00022741"/>
    </source>
</evidence>
<dbReference type="InterPro" id="IPR043428">
    <property type="entry name" value="LivM-like"/>
</dbReference>
<feature type="transmembrane region" description="Helical" evidence="9">
    <location>
        <begin position="290"/>
        <end position="315"/>
    </location>
</feature>
<dbReference type="GO" id="GO:0015188">
    <property type="term" value="F:L-isoleucine transmembrane transporter activity"/>
    <property type="evidence" value="ECO:0007669"/>
    <property type="project" value="TreeGrafter"/>
</dbReference>
<evidence type="ECO:0000259" key="10">
    <source>
        <dbReference type="PROSITE" id="PS50893"/>
    </source>
</evidence>
<feature type="transmembrane region" description="Helical" evidence="9">
    <location>
        <begin position="167"/>
        <end position="184"/>
    </location>
</feature>
<dbReference type="InterPro" id="IPR003439">
    <property type="entry name" value="ABC_transporter-like_ATP-bd"/>
</dbReference>
<keyword evidence="3" id="KW-1003">Cell membrane</keyword>
<dbReference type="Gene3D" id="3.40.50.300">
    <property type="entry name" value="P-loop containing nucleotide triphosphate hydrolases"/>
    <property type="match status" value="1"/>
</dbReference>
<dbReference type="InterPro" id="IPR003593">
    <property type="entry name" value="AAA+_ATPase"/>
</dbReference>
<dbReference type="InterPro" id="IPR001851">
    <property type="entry name" value="ABC_transp_permease"/>
</dbReference>
<evidence type="ECO:0000256" key="6">
    <source>
        <dbReference type="ARBA" id="ARBA00022840"/>
    </source>
</evidence>
<accession>A0A6A7YAY8</accession>
<evidence type="ECO:0000313" key="12">
    <source>
        <dbReference type="Proteomes" id="UP000332515"/>
    </source>
</evidence>
<feature type="transmembrane region" description="Helical" evidence="9">
    <location>
        <begin position="252"/>
        <end position="278"/>
    </location>
</feature>
<protein>
    <submittedName>
        <fullName evidence="11">Branched-chain amino acid ABC transporter ATP-binding protein/permease</fullName>
    </submittedName>
</protein>
<evidence type="ECO:0000256" key="8">
    <source>
        <dbReference type="ARBA" id="ARBA00023136"/>
    </source>
</evidence>
<comment type="subcellular location">
    <subcellularLocation>
        <location evidence="1">Cell membrane</location>
        <topology evidence="1">Multi-pass membrane protein</topology>
    </subcellularLocation>
</comment>
<dbReference type="GO" id="GO:0005524">
    <property type="term" value="F:ATP binding"/>
    <property type="evidence" value="ECO:0007669"/>
    <property type="project" value="UniProtKB-KW"/>
</dbReference>
<keyword evidence="12" id="KW-1185">Reference proteome</keyword>
<dbReference type="PROSITE" id="PS50893">
    <property type="entry name" value="ABC_TRANSPORTER_2"/>
    <property type="match status" value="1"/>
</dbReference>
<dbReference type="Pfam" id="PF02653">
    <property type="entry name" value="BPD_transp_2"/>
    <property type="match status" value="1"/>
</dbReference>
<dbReference type="Proteomes" id="UP000332515">
    <property type="component" value="Unassembled WGS sequence"/>
</dbReference>
<dbReference type="FunFam" id="3.40.50.300:FF:000421">
    <property type="entry name" value="Branched-chain amino acid ABC transporter ATP-binding protein"/>
    <property type="match status" value="1"/>
</dbReference>
<dbReference type="GO" id="GO:0005886">
    <property type="term" value="C:plasma membrane"/>
    <property type="evidence" value="ECO:0007669"/>
    <property type="project" value="UniProtKB-SubCell"/>
</dbReference>
<evidence type="ECO:0000256" key="9">
    <source>
        <dbReference type="SAM" id="Phobius"/>
    </source>
</evidence>
<feature type="transmembrane region" description="Helical" evidence="9">
    <location>
        <begin position="101"/>
        <end position="123"/>
    </location>
</feature>
<evidence type="ECO:0000256" key="2">
    <source>
        <dbReference type="ARBA" id="ARBA00022448"/>
    </source>
</evidence>